<dbReference type="CDD" id="cd08033">
    <property type="entry name" value="LARP_6"/>
    <property type="match status" value="1"/>
</dbReference>
<organism evidence="8 9">
    <name type="scientific">Erinaceus europaeus</name>
    <name type="common">Western European hedgehog</name>
    <dbReference type="NCBI Taxonomy" id="9365"/>
    <lineage>
        <taxon>Eukaryota</taxon>
        <taxon>Metazoa</taxon>
        <taxon>Chordata</taxon>
        <taxon>Craniata</taxon>
        <taxon>Vertebrata</taxon>
        <taxon>Euteleostomi</taxon>
        <taxon>Mammalia</taxon>
        <taxon>Eutheria</taxon>
        <taxon>Laurasiatheria</taxon>
        <taxon>Eulipotyphla</taxon>
        <taxon>Erinaceidae</taxon>
        <taxon>Erinaceinae</taxon>
        <taxon>Erinaceus</taxon>
    </lineage>
</organism>
<evidence type="ECO:0000259" key="7">
    <source>
        <dbReference type="PROSITE" id="PS51938"/>
    </source>
</evidence>
<dbReference type="RefSeq" id="XP_007538579.1">
    <property type="nucleotide sequence ID" value="XM_007538517.3"/>
</dbReference>
<dbReference type="InParanoid" id="A0A1S3AQ03"/>
<accession>A0A1S3AQ03</accession>
<dbReference type="InterPro" id="IPR036390">
    <property type="entry name" value="WH_DNA-bd_sf"/>
</dbReference>
<evidence type="ECO:0000256" key="5">
    <source>
        <dbReference type="SAM" id="MobiDB-lite"/>
    </source>
</evidence>
<feature type="compositionally biased region" description="Low complexity" evidence="5">
    <location>
        <begin position="336"/>
        <end position="387"/>
    </location>
</feature>
<feature type="compositionally biased region" description="Basic and acidic residues" evidence="5">
    <location>
        <begin position="295"/>
        <end position="306"/>
    </location>
</feature>
<gene>
    <name evidence="9" type="primary">LARP6</name>
</gene>
<dbReference type="Gene3D" id="1.10.10.10">
    <property type="entry name" value="Winged helix-like DNA-binding domain superfamily/Winged helix DNA-binding domain"/>
    <property type="match status" value="1"/>
</dbReference>
<evidence type="ECO:0000256" key="2">
    <source>
        <dbReference type="ARBA" id="ARBA00022884"/>
    </source>
</evidence>
<feature type="region of interest" description="Disordered" evidence="5">
    <location>
        <begin position="1"/>
        <end position="79"/>
    </location>
</feature>
<dbReference type="eggNOG" id="KOG1855">
    <property type="taxonomic scope" value="Eukaryota"/>
</dbReference>
<keyword evidence="2 4" id="KW-0694">RNA-binding</keyword>
<dbReference type="GO" id="GO:0006396">
    <property type="term" value="P:RNA processing"/>
    <property type="evidence" value="ECO:0007669"/>
    <property type="project" value="InterPro"/>
</dbReference>
<dbReference type="CTD" id="55323"/>
<evidence type="ECO:0000313" key="9">
    <source>
        <dbReference type="RefSeq" id="XP_007538579.1"/>
    </source>
</evidence>
<proteinExistence type="predicted"/>
<keyword evidence="8" id="KW-1185">Reference proteome</keyword>
<comment type="subcellular location">
    <subcellularLocation>
        <location evidence="1">Nucleus</location>
    </subcellularLocation>
</comment>
<feature type="compositionally biased region" description="Acidic residues" evidence="5">
    <location>
        <begin position="21"/>
        <end position="31"/>
    </location>
</feature>
<dbReference type="SMART" id="SM00715">
    <property type="entry name" value="LA"/>
    <property type="match status" value="1"/>
</dbReference>
<evidence type="ECO:0000256" key="1">
    <source>
        <dbReference type="ARBA" id="ARBA00004123"/>
    </source>
</evidence>
<dbReference type="PANTHER" id="PTHR22792">
    <property type="entry name" value="LUPUS LA PROTEIN-RELATED"/>
    <property type="match status" value="1"/>
</dbReference>
<dbReference type="FunCoup" id="A0A1S3AQ03">
    <property type="interactions" value="1092"/>
</dbReference>
<dbReference type="GO" id="GO:0005634">
    <property type="term" value="C:nucleus"/>
    <property type="evidence" value="ECO:0007669"/>
    <property type="project" value="UniProtKB-SubCell"/>
</dbReference>
<dbReference type="OrthoDB" id="435402at2759"/>
<evidence type="ECO:0000259" key="6">
    <source>
        <dbReference type="PROSITE" id="PS50961"/>
    </source>
</evidence>
<keyword evidence="3" id="KW-0539">Nucleus</keyword>
<feature type="region of interest" description="Disordered" evidence="5">
    <location>
        <begin position="271"/>
        <end position="445"/>
    </location>
</feature>
<dbReference type="GeneID" id="103127632"/>
<dbReference type="Proteomes" id="UP001652624">
    <property type="component" value="Chromosome 16"/>
</dbReference>
<feature type="domain" description="HTH La-type RNA-binding" evidence="6">
    <location>
        <begin position="76"/>
        <end position="167"/>
    </location>
</feature>
<sequence>MAQQARPGPGGPVQIRVAIQEAEETVEEPGDSDGTGGPTGQLSPGWGSASEDEPGHGHSGTSSGAEPERGDEAEWTPPGPELARRLVEQIEFYFSDENLEKDAFLLKHVRRNQMGYVSVKLLTSFKKVKQLTRDWRTTAHALRQSSLLELDAEQRKVRRRAPVPPLPGRRLLLWDLHLCPPPPGAPQDPDGLLMERLLPLFRAFGPLASVRVLRAGRELPPDVRGLAGRHRQLGAQDCALLEFEEVAAAVRAQEFLAGRARAGEGVRAVLVGARTPKKKPPQDRGPAPGRSPHRRVGELQDLRDESSANSSSDAESDPTSPRAPRRHRLSPPAPPGLFLSPSASPSSSPWSSPSAPRRAAGRSPLAEEGGRASDCSSDSSATPSGSPWVRRRRQAELGTQDRSPGASPLPSRRLHPSDGLPVGVLRMPRGPDHGRGFQERVRAGP</sequence>
<name>A0A1S3AQ03_ERIEU</name>
<dbReference type="InterPro" id="IPR045180">
    <property type="entry name" value="La_dom_prot"/>
</dbReference>
<dbReference type="Pfam" id="PF05383">
    <property type="entry name" value="La"/>
    <property type="match status" value="1"/>
</dbReference>
<dbReference type="PROSITE" id="PS50961">
    <property type="entry name" value="HTH_LA"/>
    <property type="match status" value="1"/>
</dbReference>
<evidence type="ECO:0000256" key="4">
    <source>
        <dbReference type="PROSITE-ProRule" id="PRU00332"/>
    </source>
</evidence>
<dbReference type="FunFam" id="1.10.10.10:FF:000158">
    <property type="entry name" value="La ribonucleoprotein domain family member 7"/>
    <property type="match status" value="1"/>
</dbReference>
<feature type="compositionally biased region" description="Basic and acidic residues" evidence="5">
    <location>
        <begin position="429"/>
        <end position="445"/>
    </location>
</feature>
<dbReference type="PRINTS" id="PR00302">
    <property type="entry name" value="LUPUSLA"/>
</dbReference>
<dbReference type="GO" id="GO:0003729">
    <property type="term" value="F:mRNA binding"/>
    <property type="evidence" value="ECO:0007669"/>
    <property type="project" value="TreeGrafter"/>
</dbReference>
<dbReference type="InterPro" id="IPR036388">
    <property type="entry name" value="WH-like_DNA-bd_sf"/>
</dbReference>
<dbReference type="InterPro" id="IPR002344">
    <property type="entry name" value="Lupus_La"/>
</dbReference>
<dbReference type="InterPro" id="IPR006630">
    <property type="entry name" value="La_HTH"/>
</dbReference>
<evidence type="ECO:0000256" key="3">
    <source>
        <dbReference type="ARBA" id="ARBA00023242"/>
    </source>
</evidence>
<dbReference type="PROSITE" id="PS51938">
    <property type="entry name" value="SUZ_C"/>
    <property type="match status" value="1"/>
</dbReference>
<dbReference type="AlphaFoldDB" id="A0A1S3AQ03"/>
<dbReference type="SUPFAM" id="SSF46785">
    <property type="entry name" value="Winged helix' DNA-binding domain"/>
    <property type="match status" value="1"/>
</dbReference>
<feature type="domain" description="SUZ-C" evidence="7">
    <location>
        <begin position="383"/>
        <end position="441"/>
    </location>
</feature>
<evidence type="ECO:0000313" key="8">
    <source>
        <dbReference type="Proteomes" id="UP001652624"/>
    </source>
</evidence>
<protein>
    <submittedName>
        <fullName evidence="9">La-related protein 6</fullName>
    </submittedName>
</protein>
<reference evidence="9" key="1">
    <citation type="submission" date="2025-08" db="UniProtKB">
        <authorList>
            <consortium name="RefSeq"/>
        </authorList>
    </citation>
    <scope>IDENTIFICATION</scope>
</reference>
<dbReference type="GO" id="GO:1990904">
    <property type="term" value="C:ribonucleoprotein complex"/>
    <property type="evidence" value="ECO:0007669"/>
    <property type="project" value="InterPro"/>
</dbReference>
<dbReference type="PANTHER" id="PTHR22792:SF71">
    <property type="entry name" value="LA-RELATED PROTEIN 6"/>
    <property type="match status" value="1"/>
</dbReference>
<dbReference type="InterPro" id="IPR024642">
    <property type="entry name" value="SUZ-C"/>
</dbReference>